<accession>A0A1I0MF71</accession>
<proteinExistence type="predicted"/>
<feature type="coiled-coil region" evidence="1">
    <location>
        <begin position="23"/>
        <end position="50"/>
    </location>
</feature>
<name>A0A1I0MF71_9BACT</name>
<evidence type="ECO:0000313" key="2">
    <source>
        <dbReference type="EMBL" id="SEV86420.1"/>
    </source>
</evidence>
<keyword evidence="3" id="KW-1185">Reference proteome</keyword>
<keyword evidence="1" id="KW-0175">Coiled coil</keyword>
<dbReference type="EMBL" id="FOIR01000001">
    <property type="protein sequence ID" value="SEV86420.1"/>
    <property type="molecule type" value="Genomic_DNA"/>
</dbReference>
<gene>
    <name evidence="2" type="ORF">SAMN05216290_0307</name>
</gene>
<evidence type="ECO:0008006" key="4">
    <source>
        <dbReference type="Google" id="ProtNLM"/>
    </source>
</evidence>
<dbReference type="Proteomes" id="UP000199437">
    <property type="component" value="Unassembled WGS sequence"/>
</dbReference>
<dbReference type="RefSeq" id="WP_090256632.1">
    <property type="nucleotide sequence ID" value="NZ_FOIR01000001.1"/>
</dbReference>
<dbReference type="OrthoDB" id="597123at2"/>
<evidence type="ECO:0000313" key="3">
    <source>
        <dbReference type="Proteomes" id="UP000199437"/>
    </source>
</evidence>
<protein>
    <recommendedName>
        <fullName evidence="4">Chromosome partition protein Smc</fullName>
    </recommendedName>
</protein>
<organism evidence="2 3">
    <name type="scientific">Roseivirga pacifica</name>
    <dbReference type="NCBI Taxonomy" id="1267423"/>
    <lineage>
        <taxon>Bacteria</taxon>
        <taxon>Pseudomonadati</taxon>
        <taxon>Bacteroidota</taxon>
        <taxon>Cytophagia</taxon>
        <taxon>Cytophagales</taxon>
        <taxon>Roseivirgaceae</taxon>
        <taxon>Roseivirga</taxon>
    </lineage>
</organism>
<reference evidence="3" key="1">
    <citation type="submission" date="2016-10" db="EMBL/GenBank/DDBJ databases">
        <authorList>
            <person name="Varghese N."/>
            <person name="Submissions S."/>
        </authorList>
    </citation>
    <scope>NUCLEOTIDE SEQUENCE [LARGE SCALE GENOMIC DNA]</scope>
    <source>
        <strain evidence="3">CGMCC 1.12402</strain>
    </source>
</reference>
<dbReference type="STRING" id="1267423.SAMN05216290_0307"/>
<sequence>MKQTMKVGMVLLGALTIAMWFGMSSINKKKEALSANIEQLERKSLQKELVYEEMIGLIDEVEGQLDEIVTRESLIYGQRTEAFQGDQKTKMLKEIGAIDELIVRSNENIISLNDKIKSSDLKLGVFQKRINALQADLTDRVTQITGLKEELVAKDEALAFLMNQTDSLNQSIDQYMADLGQKRLEITQLTASNNELNKGYLAIGTFQDLKTKGVVDKEGGFLGLLGRKVALQEDAEITEFMTIDKREINRIPVAATDLALISEHPSNSYRILPGANETEKVLEIVDPEAFWQISKYLVISKKS</sequence>
<evidence type="ECO:0000256" key="1">
    <source>
        <dbReference type="SAM" id="Coils"/>
    </source>
</evidence>
<dbReference type="AlphaFoldDB" id="A0A1I0MF71"/>
<dbReference type="GeneID" id="99985070"/>